<dbReference type="EMBL" id="AP027731">
    <property type="protein sequence ID" value="BDZ45938.1"/>
    <property type="molecule type" value="Genomic_DNA"/>
</dbReference>
<name>A0ABN6XR90_9MICO</name>
<gene>
    <name evidence="2" type="ORF">GCM10025866_18470</name>
</gene>
<reference evidence="3" key="1">
    <citation type="journal article" date="2019" name="Int. J. Syst. Evol. Microbiol.">
        <title>The Global Catalogue of Microorganisms (GCM) 10K type strain sequencing project: providing services to taxonomists for standard genome sequencing and annotation.</title>
        <authorList>
            <consortium name="The Broad Institute Genomics Platform"/>
            <consortium name="The Broad Institute Genome Sequencing Center for Infectious Disease"/>
            <person name="Wu L."/>
            <person name="Ma J."/>
        </authorList>
    </citation>
    <scope>NUCLEOTIDE SEQUENCE [LARGE SCALE GENOMIC DNA]</scope>
    <source>
        <strain evidence="3">NBRC 108725</strain>
    </source>
</reference>
<protein>
    <recommendedName>
        <fullName evidence="4">Right handed beta helix domain-containing protein</fullName>
    </recommendedName>
</protein>
<evidence type="ECO:0008006" key="4">
    <source>
        <dbReference type="Google" id="ProtNLM"/>
    </source>
</evidence>
<dbReference type="InterPro" id="IPR011050">
    <property type="entry name" value="Pectin_lyase_fold/virulence"/>
</dbReference>
<keyword evidence="1" id="KW-1133">Transmembrane helix</keyword>
<dbReference type="Proteomes" id="UP001321498">
    <property type="component" value="Chromosome"/>
</dbReference>
<feature type="transmembrane region" description="Helical" evidence="1">
    <location>
        <begin position="16"/>
        <end position="37"/>
    </location>
</feature>
<keyword evidence="1" id="KW-0472">Membrane</keyword>
<dbReference type="RefSeq" id="WP_286279173.1">
    <property type="nucleotide sequence ID" value="NZ_AP027731.1"/>
</dbReference>
<evidence type="ECO:0000313" key="2">
    <source>
        <dbReference type="EMBL" id="BDZ45938.1"/>
    </source>
</evidence>
<dbReference type="SUPFAM" id="SSF51126">
    <property type="entry name" value="Pectin lyase-like"/>
    <property type="match status" value="1"/>
</dbReference>
<keyword evidence="3" id="KW-1185">Reference proteome</keyword>
<proteinExistence type="predicted"/>
<evidence type="ECO:0000313" key="3">
    <source>
        <dbReference type="Proteomes" id="UP001321498"/>
    </source>
</evidence>
<evidence type="ECO:0000256" key="1">
    <source>
        <dbReference type="SAM" id="Phobius"/>
    </source>
</evidence>
<sequence length="297" mass="31594">MADDEEQARRLARTRLFVVGGIVAVVAVVVAVVFVSMPPRPKTWADLTGVPPGTSLRTVNGDIEITEAGTVVDGVDVHGRIIVRAPDVTIRNSVVRGADSGSREGLIDAMEGQPGLKVINTEVYAAVPSPYVNGIMGSHFTLQAVDIHDVIDQVHVVGDDVTVTGSWLHANLHYENDPTHDNGPSHDDNVQIQIGSRITVEKSRLSGAHNAVVQITQDRGVVSDVTFVHNRANGGWCSINVSLGDYGPIAGVTVENNVFGRSQRLADCAIISPPSTQIALAHNRFTNGEAVTVRRGA</sequence>
<accession>A0ABN6XR90</accession>
<organism evidence="2 3">
    <name type="scientific">Naasia aerilata</name>
    <dbReference type="NCBI Taxonomy" id="1162966"/>
    <lineage>
        <taxon>Bacteria</taxon>
        <taxon>Bacillati</taxon>
        <taxon>Actinomycetota</taxon>
        <taxon>Actinomycetes</taxon>
        <taxon>Micrococcales</taxon>
        <taxon>Microbacteriaceae</taxon>
        <taxon>Naasia</taxon>
    </lineage>
</organism>
<keyword evidence="1" id="KW-0812">Transmembrane</keyword>